<keyword evidence="1" id="KW-0472">Membrane</keyword>
<feature type="transmembrane region" description="Helical" evidence="1">
    <location>
        <begin position="6"/>
        <end position="26"/>
    </location>
</feature>
<protein>
    <submittedName>
        <fullName evidence="2">Uncharacterized protein</fullName>
    </submittedName>
</protein>
<organism evidence="2 3">
    <name type="scientific">Peptoniphilus gorbachii</name>
    <dbReference type="NCBI Taxonomy" id="411567"/>
    <lineage>
        <taxon>Bacteria</taxon>
        <taxon>Bacillati</taxon>
        <taxon>Bacillota</taxon>
        <taxon>Tissierellia</taxon>
        <taxon>Tissierellales</taxon>
        <taxon>Peptoniphilaceae</taxon>
        <taxon>Peptoniphilus</taxon>
    </lineage>
</organism>
<accession>A0ABS2MJH1</accession>
<dbReference type="EMBL" id="JAFBDH010000003">
    <property type="protein sequence ID" value="MBM7550173.1"/>
    <property type="molecule type" value="Genomic_DNA"/>
</dbReference>
<name>A0ABS2MJH1_9FIRM</name>
<proteinExistence type="predicted"/>
<dbReference type="RefSeq" id="WP_205051751.1">
    <property type="nucleotide sequence ID" value="NZ_JAFBDH010000003.1"/>
</dbReference>
<dbReference type="Proteomes" id="UP000720595">
    <property type="component" value="Unassembled WGS sequence"/>
</dbReference>
<evidence type="ECO:0000313" key="3">
    <source>
        <dbReference type="Proteomes" id="UP000720595"/>
    </source>
</evidence>
<evidence type="ECO:0000256" key="1">
    <source>
        <dbReference type="SAM" id="Phobius"/>
    </source>
</evidence>
<gene>
    <name evidence="2" type="ORF">JOD41_000904</name>
</gene>
<keyword evidence="1" id="KW-1133">Transmembrane helix</keyword>
<evidence type="ECO:0000313" key="2">
    <source>
        <dbReference type="EMBL" id="MBM7550173.1"/>
    </source>
</evidence>
<comment type="caution">
    <text evidence="2">The sequence shown here is derived from an EMBL/GenBank/DDBJ whole genome shotgun (WGS) entry which is preliminary data.</text>
</comment>
<sequence length="60" mass="7310">MNKHIVAIKIIVYFTALFGYFLTKYTKIVKDEKLRGRLSYIFNLIAWLMLLYEIYLKKFL</sequence>
<feature type="transmembrane region" description="Helical" evidence="1">
    <location>
        <begin position="38"/>
        <end position="55"/>
    </location>
</feature>
<reference evidence="2 3" key="1">
    <citation type="submission" date="2021-01" db="EMBL/GenBank/DDBJ databases">
        <title>Genomic Encyclopedia of Type Strains, Phase IV (KMG-IV): sequencing the most valuable type-strain genomes for metagenomic binning, comparative biology and taxonomic classification.</title>
        <authorList>
            <person name="Goeker M."/>
        </authorList>
    </citation>
    <scope>NUCLEOTIDE SEQUENCE [LARGE SCALE GENOMIC DNA]</scope>
    <source>
        <strain evidence="2 3">DSM 21461</strain>
    </source>
</reference>
<keyword evidence="3" id="KW-1185">Reference proteome</keyword>
<keyword evidence="1" id="KW-0812">Transmembrane</keyword>